<dbReference type="AlphaFoldDB" id="A0A395SEA4"/>
<dbReference type="PANTHER" id="PTHR43094">
    <property type="entry name" value="AMINOTRANSFERASE"/>
    <property type="match status" value="1"/>
</dbReference>
<dbReference type="PANTHER" id="PTHR43094:SF1">
    <property type="entry name" value="AMINOTRANSFERASE CLASS-III"/>
    <property type="match status" value="1"/>
</dbReference>
<dbReference type="GO" id="GO:0005829">
    <property type="term" value="C:cytosol"/>
    <property type="evidence" value="ECO:0007669"/>
    <property type="project" value="TreeGrafter"/>
</dbReference>
<proteinExistence type="inferred from homology"/>
<organism evidence="3 4">
    <name type="scientific">Fusarium sporotrichioides</name>
    <dbReference type="NCBI Taxonomy" id="5514"/>
    <lineage>
        <taxon>Eukaryota</taxon>
        <taxon>Fungi</taxon>
        <taxon>Dikarya</taxon>
        <taxon>Ascomycota</taxon>
        <taxon>Pezizomycotina</taxon>
        <taxon>Sordariomycetes</taxon>
        <taxon>Hypocreomycetidae</taxon>
        <taxon>Hypocreales</taxon>
        <taxon>Nectriaceae</taxon>
        <taxon>Fusarium</taxon>
    </lineage>
</organism>
<dbReference type="GO" id="GO:0030170">
    <property type="term" value="F:pyridoxal phosphate binding"/>
    <property type="evidence" value="ECO:0007669"/>
    <property type="project" value="InterPro"/>
</dbReference>
<accession>A0A395SEA4</accession>
<dbReference type="EMBL" id="PXOF01000049">
    <property type="protein sequence ID" value="RGP70744.1"/>
    <property type="molecule type" value="Genomic_DNA"/>
</dbReference>
<dbReference type="InterPro" id="IPR015421">
    <property type="entry name" value="PyrdxlP-dep_Trfase_major"/>
</dbReference>
<dbReference type="Gene3D" id="3.40.640.10">
    <property type="entry name" value="Type I PLP-dependent aspartate aminotransferase-like (Major domain)"/>
    <property type="match status" value="1"/>
</dbReference>
<evidence type="ECO:0000313" key="4">
    <source>
        <dbReference type="Proteomes" id="UP000266152"/>
    </source>
</evidence>
<dbReference type="Proteomes" id="UP000266152">
    <property type="component" value="Unassembled WGS sequence"/>
</dbReference>
<dbReference type="Gene3D" id="3.90.1150.10">
    <property type="entry name" value="Aspartate Aminotransferase, domain 1"/>
    <property type="match status" value="1"/>
</dbReference>
<name>A0A395SEA4_FUSSP</name>
<gene>
    <name evidence="3" type="ORF">FSPOR_3763</name>
</gene>
<comment type="caution">
    <text evidence="3">The sequence shown here is derived from an EMBL/GenBank/DDBJ whole genome shotgun (WGS) entry which is preliminary data.</text>
</comment>
<dbReference type="GO" id="GO:0008483">
    <property type="term" value="F:transaminase activity"/>
    <property type="evidence" value="ECO:0007669"/>
    <property type="project" value="InterPro"/>
</dbReference>
<dbReference type="Pfam" id="PF00202">
    <property type="entry name" value="Aminotran_3"/>
    <property type="match status" value="1"/>
</dbReference>
<dbReference type="STRING" id="5514.A0A395SEA4"/>
<evidence type="ECO:0000256" key="1">
    <source>
        <dbReference type="ARBA" id="ARBA00008954"/>
    </source>
</evidence>
<evidence type="ECO:0000256" key="2">
    <source>
        <dbReference type="ARBA" id="ARBA00022898"/>
    </source>
</evidence>
<comment type="similarity">
    <text evidence="1">Belongs to the class-III pyridoxal-phosphate-dependent aminotransferase family.</text>
</comment>
<sequence>MHAWEQEDIPGPDIQMIGKVLGGGFIPLSRVLLCNKIFDAIAGGSGGLAHGHTFQAHPVACAAALEKMGAVLERLLRDPIGPLESFGDIRGRGLFWAVEFIQDRRRKTPFLASMRLCHKIVDKSLDLGLNVLGNLDQTGHVNVDHVIMSPPCVVTESDLERMVGILQTAIQAVISEIARNQQDNTDGTRVKISSE</sequence>
<dbReference type="SUPFAM" id="SSF53383">
    <property type="entry name" value="PLP-dependent transferases"/>
    <property type="match status" value="1"/>
</dbReference>
<dbReference type="InterPro" id="IPR005814">
    <property type="entry name" value="Aminotrans_3"/>
</dbReference>
<dbReference type="InterPro" id="IPR015422">
    <property type="entry name" value="PyrdxlP-dep_Trfase_small"/>
</dbReference>
<evidence type="ECO:0008006" key="5">
    <source>
        <dbReference type="Google" id="ProtNLM"/>
    </source>
</evidence>
<protein>
    <recommendedName>
        <fullName evidence="5">Ornithine aminotransferase</fullName>
    </recommendedName>
</protein>
<dbReference type="InterPro" id="IPR015424">
    <property type="entry name" value="PyrdxlP-dep_Trfase"/>
</dbReference>
<evidence type="ECO:0000313" key="3">
    <source>
        <dbReference type="EMBL" id="RGP70744.1"/>
    </source>
</evidence>
<keyword evidence="4" id="KW-1185">Reference proteome</keyword>
<reference evidence="3 4" key="1">
    <citation type="journal article" date="2018" name="PLoS Pathog.">
        <title>Evolution of structural diversity of trichothecenes, a family of toxins produced by plant pathogenic and entomopathogenic fungi.</title>
        <authorList>
            <person name="Proctor R.H."/>
            <person name="McCormick S.P."/>
            <person name="Kim H.S."/>
            <person name="Cardoza R.E."/>
            <person name="Stanley A.M."/>
            <person name="Lindo L."/>
            <person name="Kelly A."/>
            <person name="Brown D.W."/>
            <person name="Lee T."/>
            <person name="Vaughan M.M."/>
            <person name="Alexander N.J."/>
            <person name="Busman M."/>
            <person name="Gutierrez S."/>
        </authorList>
    </citation>
    <scope>NUCLEOTIDE SEQUENCE [LARGE SCALE GENOMIC DNA]</scope>
    <source>
        <strain evidence="3 4">NRRL 3299</strain>
    </source>
</reference>
<keyword evidence="2" id="KW-0663">Pyridoxal phosphate</keyword>